<name>A0A0E9TIE6_ANGAN</name>
<proteinExistence type="predicted"/>
<evidence type="ECO:0000313" key="1">
    <source>
        <dbReference type="EMBL" id="JAH52493.1"/>
    </source>
</evidence>
<accession>A0A0E9TIE6</accession>
<protein>
    <submittedName>
        <fullName evidence="1">Uncharacterized protein</fullName>
    </submittedName>
</protein>
<dbReference type="AlphaFoldDB" id="A0A0E9TIE6"/>
<dbReference type="EMBL" id="GBXM01056084">
    <property type="protein sequence ID" value="JAH52493.1"/>
    <property type="molecule type" value="Transcribed_RNA"/>
</dbReference>
<reference evidence="1" key="2">
    <citation type="journal article" date="2015" name="Fish Shellfish Immunol.">
        <title>Early steps in the European eel (Anguilla anguilla)-Vibrio vulnificus interaction in the gills: Role of the RtxA13 toxin.</title>
        <authorList>
            <person name="Callol A."/>
            <person name="Pajuelo D."/>
            <person name="Ebbesson L."/>
            <person name="Teles M."/>
            <person name="MacKenzie S."/>
            <person name="Amaro C."/>
        </authorList>
    </citation>
    <scope>NUCLEOTIDE SEQUENCE</scope>
</reference>
<reference evidence="1" key="1">
    <citation type="submission" date="2014-11" db="EMBL/GenBank/DDBJ databases">
        <authorList>
            <person name="Amaro Gonzalez C."/>
        </authorList>
    </citation>
    <scope>NUCLEOTIDE SEQUENCE</scope>
</reference>
<organism evidence="1">
    <name type="scientific">Anguilla anguilla</name>
    <name type="common">European freshwater eel</name>
    <name type="synonym">Muraena anguilla</name>
    <dbReference type="NCBI Taxonomy" id="7936"/>
    <lineage>
        <taxon>Eukaryota</taxon>
        <taxon>Metazoa</taxon>
        <taxon>Chordata</taxon>
        <taxon>Craniata</taxon>
        <taxon>Vertebrata</taxon>
        <taxon>Euteleostomi</taxon>
        <taxon>Actinopterygii</taxon>
        <taxon>Neopterygii</taxon>
        <taxon>Teleostei</taxon>
        <taxon>Anguilliformes</taxon>
        <taxon>Anguillidae</taxon>
        <taxon>Anguilla</taxon>
    </lineage>
</organism>
<sequence>MFLVSVSLAMPINDRYSWDFCLNVLQSESTFCW</sequence>